<protein>
    <recommendedName>
        <fullName evidence="3">DUF3515 domain-containing protein</fullName>
    </recommendedName>
</protein>
<gene>
    <name evidence="2" type="ORF">AVDCRST_MAG48-568</name>
</gene>
<dbReference type="InterPro" id="IPR021903">
    <property type="entry name" value="DUF3515"/>
</dbReference>
<organism evidence="2">
    <name type="scientific">uncultured Friedmanniella sp</name>
    <dbReference type="NCBI Taxonomy" id="335381"/>
    <lineage>
        <taxon>Bacteria</taxon>
        <taxon>Bacillati</taxon>
        <taxon>Actinomycetota</taxon>
        <taxon>Actinomycetes</taxon>
        <taxon>Propionibacteriales</taxon>
        <taxon>Nocardioidaceae</taxon>
        <taxon>Friedmanniella</taxon>
        <taxon>environmental samples</taxon>
    </lineage>
</organism>
<evidence type="ECO:0008006" key="3">
    <source>
        <dbReference type="Google" id="ProtNLM"/>
    </source>
</evidence>
<feature type="chain" id="PRO_5026665544" description="DUF3515 domain-containing protein" evidence="1">
    <location>
        <begin position="29"/>
        <end position="156"/>
    </location>
</feature>
<proteinExistence type="predicted"/>
<dbReference type="Pfam" id="PF12028">
    <property type="entry name" value="DUF3515"/>
    <property type="match status" value="1"/>
</dbReference>
<sequence length="156" mass="15831">MSPAPLPRRLAGLLGAAVLLGASGCAGAVRVDEPAPEPADRRTCEAVLGALPDQVLESTTRPTEPGALSRAWGDPAIVLRCGVPAPPGLTATSECVEVNGVGWFREPAGGGTLFTTIGRAAFVEVGVPADYAPEVDVLVDLAAAVEAHDPLEQPCS</sequence>
<evidence type="ECO:0000256" key="1">
    <source>
        <dbReference type="SAM" id="SignalP"/>
    </source>
</evidence>
<dbReference type="AlphaFoldDB" id="A0A6J4JZH6"/>
<reference evidence="2" key="1">
    <citation type="submission" date="2020-02" db="EMBL/GenBank/DDBJ databases">
        <authorList>
            <person name="Meier V. D."/>
        </authorList>
    </citation>
    <scope>NUCLEOTIDE SEQUENCE</scope>
    <source>
        <strain evidence="2">AVDCRST_MAG48</strain>
    </source>
</reference>
<evidence type="ECO:0000313" key="2">
    <source>
        <dbReference type="EMBL" id="CAA9291684.1"/>
    </source>
</evidence>
<dbReference type="EMBL" id="CADCTS010000086">
    <property type="protein sequence ID" value="CAA9291684.1"/>
    <property type="molecule type" value="Genomic_DNA"/>
</dbReference>
<keyword evidence="1" id="KW-0732">Signal</keyword>
<feature type="signal peptide" evidence="1">
    <location>
        <begin position="1"/>
        <end position="28"/>
    </location>
</feature>
<accession>A0A6J4JZH6</accession>
<name>A0A6J4JZH6_9ACTN</name>